<proteinExistence type="predicted"/>
<evidence type="ECO:0008006" key="3">
    <source>
        <dbReference type="Google" id="ProtNLM"/>
    </source>
</evidence>
<name>A0A7C2NY94_9PLAN</name>
<dbReference type="AlphaFoldDB" id="A0A7C2NY94"/>
<gene>
    <name evidence="2" type="ORF">ENQ76_13600</name>
</gene>
<sequence>MAGAGAVAGVPPIPGDPAGAVGIPGAPPGEGGIPGGPGQGQGQGQQLAPKGTWEYAIQRLMQMAETGDYSGADEVISKTAKGLAGSIRSGDLNSSQVEAYKTTFKNLNMTNRKAAGGNALQVTLQNGQKQFLQFTVSKEEGGTFRIKDLVIRDGKK</sequence>
<evidence type="ECO:0000313" key="2">
    <source>
        <dbReference type="EMBL" id="HEN16490.1"/>
    </source>
</evidence>
<protein>
    <recommendedName>
        <fullName evidence="3">DUF3887 domain-containing protein</fullName>
    </recommendedName>
</protein>
<accession>A0A7C2NY94</accession>
<evidence type="ECO:0000256" key="1">
    <source>
        <dbReference type="SAM" id="MobiDB-lite"/>
    </source>
</evidence>
<dbReference type="EMBL" id="DSOK01000373">
    <property type="protein sequence ID" value="HEN16490.1"/>
    <property type="molecule type" value="Genomic_DNA"/>
</dbReference>
<reference evidence="2" key="1">
    <citation type="journal article" date="2020" name="mSystems">
        <title>Genome- and Community-Level Interaction Insights into Carbon Utilization and Element Cycling Functions of Hydrothermarchaeota in Hydrothermal Sediment.</title>
        <authorList>
            <person name="Zhou Z."/>
            <person name="Liu Y."/>
            <person name="Xu W."/>
            <person name="Pan J."/>
            <person name="Luo Z.H."/>
            <person name="Li M."/>
        </authorList>
    </citation>
    <scope>NUCLEOTIDE SEQUENCE [LARGE SCALE GENOMIC DNA]</scope>
    <source>
        <strain evidence="2">SpSt-339</strain>
    </source>
</reference>
<feature type="compositionally biased region" description="Gly residues" evidence="1">
    <location>
        <begin position="28"/>
        <end position="43"/>
    </location>
</feature>
<feature type="region of interest" description="Disordered" evidence="1">
    <location>
        <begin position="18"/>
        <end position="49"/>
    </location>
</feature>
<organism evidence="2">
    <name type="scientific">Schlesneria paludicola</name>
    <dbReference type="NCBI Taxonomy" id="360056"/>
    <lineage>
        <taxon>Bacteria</taxon>
        <taxon>Pseudomonadati</taxon>
        <taxon>Planctomycetota</taxon>
        <taxon>Planctomycetia</taxon>
        <taxon>Planctomycetales</taxon>
        <taxon>Planctomycetaceae</taxon>
        <taxon>Schlesneria</taxon>
    </lineage>
</organism>
<comment type="caution">
    <text evidence="2">The sequence shown here is derived from an EMBL/GenBank/DDBJ whole genome shotgun (WGS) entry which is preliminary data.</text>
</comment>